<evidence type="ECO:0000313" key="2">
    <source>
        <dbReference type="Proteomes" id="UP000004810"/>
    </source>
</evidence>
<evidence type="ECO:0000313" key="1">
    <source>
        <dbReference type="EMBL" id="EJW83315.1"/>
    </source>
</evidence>
<name>J9B8C1_WUCBA</name>
<proteinExistence type="predicted"/>
<comment type="caution">
    <text evidence="1">The sequence shown here is derived from an EMBL/GenBank/DDBJ whole genome shotgun (WGS) entry which is preliminary data.</text>
</comment>
<dbReference type="AlphaFoldDB" id="J9B8C1"/>
<dbReference type="EMBL" id="ADBV01002290">
    <property type="protein sequence ID" value="EJW83315.1"/>
    <property type="molecule type" value="Genomic_DNA"/>
</dbReference>
<sequence>VGLNTASTKAAKICYPMTGRMSMSNFEIGIMMPRFLSKLAVLSDITRRSTTSNMESLNEAASYSSIICPQSASIESLYQQDGFIKRKNDSVKTNVPVTTNNYMNYPCNTPSSQSLTWYDAGSVENDGIIRLPPRDTPKLYGNSNKEAMMFCCSMPNLTDSGIVYDEMHFPRPPLLSPPPLDNKHLER</sequence>
<accession>J9B8C1</accession>
<feature type="non-terminal residue" evidence="1">
    <location>
        <position position="1"/>
    </location>
</feature>
<dbReference type="Proteomes" id="UP000004810">
    <property type="component" value="Unassembled WGS sequence"/>
</dbReference>
<reference evidence="2" key="1">
    <citation type="submission" date="2012-08" db="EMBL/GenBank/DDBJ databases">
        <title>The Genome Sequence of Wuchereria bancrofti.</title>
        <authorList>
            <person name="Nutman T.B."/>
            <person name="Fink D.L."/>
            <person name="Russ C."/>
            <person name="Young S."/>
            <person name="Zeng Q."/>
            <person name="Koehrsen M."/>
            <person name="Alvarado L."/>
            <person name="Berlin A."/>
            <person name="Chapman S.B."/>
            <person name="Chen Z."/>
            <person name="Freedman E."/>
            <person name="Gellesch M."/>
            <person name="Goldberg J."/>
            <person name="Griggs A."/>
            <person name="Gujja S."/>
            <person name="Heilman E.R."/>
            <person name="Heiman D."/>
            <person name="Hepburn T."/>
            <person name="Howarth C."/>
            <person name="Jen D."/>
            <person name="Larson L."/>
            <person name="Lewis B."/>
            <person name="Mehta T."/>
            <person name="Park D."/>
            <person name="Pearson M."/>
            <person name="Roberts A."/>
            <person name="Saif S."/>
            <person name="Shea T."/>
            <person name="Shenoy N."/>
            <person name="Sisk P."/>
            <person name="Stolte C."/>
            <person name="Sykes S."/>
            <person name="Walk T."/>
            <person name="White J."/>
            <person name="Yandava C."/>
            <person name="Haas B."/>
            <person name="Henn M.R."/>
            <person name="Nusbaum C."/>
            <person name="Birren B."/>
        </authorList>
    </citation>
    <scope>NUCLEOTIDE SEQUENCE [LARGE SCALE GENOMIC DNA]</scope>
    <source>
        <strain evidence="2">NA</strain>
    </source>
</reference>
<protein>
    <submittedName>
        <fullName evidence="1">Uncharacterized protein</fullName>
    </submittedName>
</protein>
<organism evidence="1 2">
    <name type="scientific">Wuchereria bancrofti</name>
    <dbReference type="NCBI Taxonomy" id="6293"/>
    <lineage>
        <taxon>Eukaryota</taxon>
        <taxon>Metazoa</taxon>
        <taxon>Ecdysozoa</taxon>
        <taxon>Nematoda</taxon>
        <taxon>Chromadorea</taxon>
        <taxon>Rhabditida</taxon>
        <taxon>Spirurina</taxon>
        <taxon>Spiruromorpha</taxon>
        <taxon>Filarioidea</taxon>
        <taxon>Onchocercidae</taxon>
        <taxon>Wuchereria</taxon>
    </lineage>
</organism>
<gene>
    <name evidence="1" type="ORF">WUBG_05774</name>
</gene>